<dbReference type="InterPro" id="IPR014284">
    <property type="entry name" value="RNA_pol_sigma-70_dom"/>
</dbReference>
<dbReference type="Pfam" id="PF04542">
    <property type="entry name" value="Sigma70_r2"/>
    <property type="match status" value="1"/>
</dbReference>
<evidence type="ECO:0000259" key="6">
    <source>
        <dbReference type="Pfam" id="PF04539"/>
    </source>
</evidence>
<dbReference type="InterPro" id="IPR013325">
    <property type="entry name" value="RNA_pol_sigma_r2"/>
</dbReference>
<dbReference type="EMBL" id="JAPCID010000065">
    <property type="protein sequence ID" value="MDA0141762.1"/>
    <property type="molecule type" value="Genomic_DNA"/>
</dbReference>
<evidence type="ECO:0000256" key="5">
    <source>
        <dbReference type="SAM" id="MobiDB-lite"/>
    </source>
</evidence>
<dbReference type="PANTHER" id="PTHR30385">
    <property type="entry name" value="SIGMA FACTOR F FLAGELLAR"/>
    <property type="match status" value="1"/>
</dbReference>
<evidence type="ECO:0000259" key="7">
    <source>
        <dbReference type="Pfam" id="PF04542"/>
    </source>
</evidence>
<dbReference type="Gene3D" id="1.20.120.1810">
    <property type="match status" value="1"/>
</dbReference>
<keyword evidence="3" id="KW-0238">DNA-binding</keyword>
<keyword evidence="1" id="KW-0805">Transcription regulation</keyword>
<dbReference type="InterPro" id="IPR000943">
    <property type="entry name" value="RNA_pol_sigma70"/>
</dbReference>
<dbReference type="NCBIfam" id="TIGR02980">
    <property type="entry name" value="SigBFG"/>
    <property type="match status" value="1"/>
</dbReference>
<dbReference type="InterPro" id="IPR014322">
    <property type="entry name" value="RNA_pol_sigma-B/F/G"/>
</dbReference>
<gene>
    <name evidence="9" type="ORF">OJ962_29995</name>
</gene>
<dbReference type="Pfam" id="PF04539">
    <property type="entry name" value="Sigma70_r3"/>
    <property type="match status" value="1"/>
</dbReference>
<reference evidence="9" key="1">
    <citation type="submission" date="2022-10" db="EMBL/GenBank/DDBJ databases">
        <title>The WGS of Solirubrobacter sp. CPCC 204708.</title>
        <authorList>
            <person name="Jiang Z."/>
        </authorList>
    </citation>
    <scope>NUCLEOTIDE SEQUENCE</scope>
    <source>
        <strain evidence="9">CPCC 204708</strain>
    </source>
</reference>
<dbReference type="SUPFAM" id="SSF88659">
    <property type="entry name" value="Sigma3 and sigma4 domains of RNA polymerase sigma factors"/>
    <property type="match status" value="2"/>
</dbReference>
<feature type="domain" description="RNA polymerase sigma-70 region 2" evidence="7">
    <location>
        <begin position="50"/>
        <end position="119"/>
    </location>
</feature>
<feature type="domain" description="RNA polymerase sigma-70 region 4" evidence="8">
    <location>
        <begin position="217"/>
        <end position="264"/>
    </location>
</feature>
<name>A0ABT4RT52_9ACTN</name>
<dbReference type="Gene3D" id="1.20.140.160">
    <property type="match status" value="1"/>
</dbReference>
<sequence length="269" mass="29749">MGQLDDAVSAGANAPRAYSADGETRAARTRADRALLERAHNGDQQARAQLVDRFLPLARQLARRYQRGGEPLDDLIQVASLGLLKAIDRFDPSRETAFSSFAVPTILGELKRHFRDKGWSVRVPRDLQELAVKLEPVGEELARELGRAATPAEIAQRTGSTVEQVLEAREAAAAYRAVSLDRPREDDEEGDGLGVSFGIEDQGFSLAEDSATIERLMRVLNDREREILRLRFAEDLTQAEIGARVGVSQMHVSRIIRQAINRLRDAAEA</sequence>
<proteinExistence type="predicted"/>
<evidence type="ECO:0000256" key="3">
    <source>
        <dbReference type="ARBA" id="ARBA00023125"/>
    </source>
</evidence>
<dbReference type="PRINTS" id="PR00046">
    <property type="entry name" value="SIGMA70FCT"/>
</dbReference>
<evidence type="ECO:0000256" key="2">
    <source>
        <dbReference type="ARBA" id="ARBA00023082"/>
    </source>
</evidence>
<dbReference type="InterPro" id="IPR013324">
    <property type="entry name" value="RNA_pol_sigma_r3/r4-like"/>
</dbReference>
<comment type="caution">
    <text evidence="9">The sequence shown here is derived from an EMBL/GenBank/DDBJ whole genome shotgun (WGS) entry which is preliminary data.</text>
</comment>
<dbReference type="RefSeq" id="WP_202956065.1">
    <property type="nucleotide sequence ID" value="NZ_JAPCID010000065.1"/>
</dbReference>
<dbReference type="InterPro" id="IPR007624">
    <property type="entry name" value="RNA_pol_sigma70_r3"/>
</dbReference>
<dbReference type="NCBIfam" id="TIGR02937">
    <property type="entry name" value="sigma70-ECF"/>
    <property type="match status" value="1"/>
</dbReference>
<keyword evidence="10" id="KW-1185">Reference proteome</keyword>
<dbReference type="CDD" id="cd06171">
    <property type="entry name" value="Sigma70_r4"/>
    <property type="match status" value="1"/>
</dbReference>
<dbReference type="Proteomes" id="UP001147700">
    <property type="component" value="Unassembled WGS sequence"/>
</dbReference>
<accession>A0ABT4RT52</accession>
<dbReference type="PIRSF" id="PIRSF000770">
    <property type="entry name" value="RNA_pol_sigma-SigE/K"/>
    <property type="match status" value="1"/>
</dbReference>
<evidence type="ECO:0000259" key="8">
    <source>
        <dbReference type="Pfam" id="PF04545"/>
    </source>
</evidence>
<evidence type="ECO:0000256" key="1">
    <source>
        <dbReference type="ARBA" id="ARBA00023015"/>
    </source>
</evidence>
<evidence type="ECO:0000256" key="4">
    <source>
        <dbReference type="ARBA" id="ARBA00023163"/>
    </source>
</evidence>
<dbReference type="SUPFAM" id="SSF88946">
    <property type="entry name" value="Sigma2 domain of RNA polymerase sigma factors"/>
    <property type="match status" value="1"/>
</dbReference>
<keyword evidence="4" id="KW-0804">Transcription</keyword>
<keyword evidence="2" id="KW-0731">Sigma factor</keyword>
<dbReference type="PANTHER" id="PTHR30385:SF4">
    <property type="entry name" value="RNA POLYMERASE SIGMA-E FACTOR"/>
    <property type="match status" value="1"/>
</dbReference>
<dbReference type="InterPro" id="IPR007627">
    <property type="entry name" value="RNA_pol_sigma70_r2"/>
</dbReference>
<evidence type="ECO:0000313" key="10">
    <source>
        <dbReference type="Proteomes" id="UP001147700"/>
    </source>
</evidence>
<dbReference type="InterPro" id="IPR007630">
    <property type="entry name" value="RNA_pol_sigma70_r4"/>
</dbReference>
<protein>
    <submittedName>
        <fullName evidence="9">SigB/SigF/SigG family RNA polymerase sigma factor</fullName>
    </submittedName>
</protein>
<feature type="domain" description="RNA polymerase sigma-70 region 3" evidence="6">
    <location>
        <begin position="129"/>
        <end position="190"/>
    </location>
</feature>
<evidence type="ECO:0000313" key="9">
    <source>
        <dbReference type="EMBL" id="MDA0141762.1"/>
    </source>
</evidence>
<organism evidence="9 10">
    <name type="scientific">Solirubrobacter deserti</name>
    <dbReference type="NCBI Taxonomy" id="2282478"/>
    <lineage>
        <taxon>Bacteria</taxon>
        <taxon>Bacillati</taxon>
        <taxon>Actinomycetota</taxon>
        <taxon>Thermoleophilia</taxon>
        <taxon>Solirubrobacterales</taxon>
        <taxon>Solirubrobacteraceae</taxon>
        <taxon>Solirubrobacter</taxon>
    </lineage>
</organism>
<feature type="region of interest" description="Disordered" evidence="5">
    <location>
        <begin position="1"/>
        <end position="25"/>
    </location>
</feature>
<dbReference type="Pfam" id="PF04545">
    <property type="entry name" value="Sigma70_r4"/>
    <property type="match status" value="1"/>
</dbReference>